<sequence length="156" mass="17826">MARRYKPEKREVSPDIKYGSTDIQEMINRIMLKGKKSTAANLMYDALAIIETRTGKDPVEIFDAALKNVSPLMEVRPRRVGGATYQVPLEVDPIRRKTLAMRWIITASRLRPGKSFGEKLANELMDASTNTGAAFRRREEMHRMAEANRAFSHFRV</sequence>
<evidence type="ECO:0000259" key="9">
    <source>
        <dbReference type="Pfam" id="PF00177"/>
    </source>
</evidence>
<gene>
    <name evidence="7 10" type="primary">rpsG</name>
    <name evidence="10" type="ORF">CFX1CAM_0518</name>
</gene>
<evidence type="ECO:0000313" key="11">
    <source>
        <dbReference type="Proteomes" id="UP000195514"/>
    </source>
</evidence>
<dbReference type="PANTHER" id="PTHR11205">
    <property type="entry name" value="RIBOSOMAL PROTEIN S7"/>
    <property type="match status" value="1"/>
</dbReference>
<dbReference type="HAMAP" id="MF_00480_B">
    <property type="entry name" value="Ribosomal_uS7_B"/>
    <property type="match status" value="1"/>
</dbReference>
<accession>A0A1Y6K1Q9</accession>
<reference evidence="11" key="1">
    <citation type="submission" date="2017-05" db="EMBL/GenBank/DDBJ databases">
        <authorList>
            <person name="Kirkegaard R."/>
            <person name="Mcilroy J S."/>
        </authorList>
    </citation>
    <scope>NUCLEOTIDE SEQUENCE [LARGE SCALE GENOMIC DNA]</scope>
</reference>
<comment type="function">
    <text evidence="7">One of the primary rRNA binding proteins, it binds directly to 16S rRNA where it nucleates assembly of the head domain of the 30S subunit. Is located at the subunit interface close to the decoding center, probably blocks exit of the E-site tRNA.</text>
</comment>
<dbReference type="InterPro" id="IPR000235">
    <property type="entry name" value="Ribosomal_uS7"/>
</dbReference>
<dbReference type="AlphaFoldDB" id="A0A1Y6K1Q9"/>
<dbReference type="CDD" id="cd14869">
    <property type="entry name" value="uS7_Bacteria"/>
    <property type="match status" value="1"/>
</dbReference>
<dbReference type="InterPro" id="IPR020606">
    <property type="entry name" value="Ribosomal_uS7_CS"/>
</dbReference>
<dbReference type="KEGG" id="abat:CFX1CAM_0518"/>
<evidence type="ECO:0000256" key="3">
    <source>
        <dbReference type="ARBA" id="ARBA00022730"/>
    </source>
</evidence>
<organism evidence="10 11">
    <name type="scientific">Candidatus Brevifilum fermentans</name>
    <dbReference type="NCBI Taxonomy" id="1986204"/>
    <lineage>
        <taxon>Bacteria</taxon>
        <taxon>Bacillati</taxon>
        <taxon>Chloroflexota</taxon>
        <taxon>Anaerolineae</taxon>
        <taxon>Anaerolineales</taxon>
        <taxon>Anaerolineaceae</taxon>
        <taxon>Candidatus Brevifilum</taxon>
    </lineage>
</organism>
<feature type="domain" description="Small ribosomal subunit protein uS7" evidence="9">
    <location>
        <begin position="3"/>
        <end position="149"/>
    </location>
</feature>
<evidence type="ECO:0000256" key="6">
    <source>
        <dbReference type="ARBA" id="ARBA00023274"/>
    </source>
</evidence>
<keyword evidence="5 7" id="KW-0689">Ribosomal protein</keyword>
<evidence type="ECO:0000256" key="1">
    <source>
        <dbReference type="ARBA" id="ARBA00007151"/>
    </source>
</evidence>
<dbReference type="NCBIfam" id="TIGR01029">
    <property type="entry name" value="rpsG_bact"/>
    <property type="match status" value="1"/>
</dbReference>
<keyword evidence="6 7" id="KW-0687">Ribonucleoprotein</keyword>
<evidence type="ECO:0000256" key="5">
    <source>
        <dbReference type="ARBA" id="ARBA00022980"/>
    </source>
</evidence>
<keyword evidence="2 7" id="KW-0820">tRNA-binding</keyword>
<comment type="subunit">
    <text evidence="7">Part of the 30S ribosomal subunit. Contacts proteins S9 and S11.</text>
</comment>
<keyword evidence="11" id="KW-1185">Reference proteome</keyword>
<dbReference type="OrthoDB" id="9807653at2"/>
<dbReference type="InterPro" id="IPR023798">
    <property type="entry name" value="Ribosomal_uS7_dom"/>
</dbReference>
<dbReference type="Pfam" id="PF00177">
    <property type="entry name" value="Ribosomal_S7"/>
    <property type="match status" value="1"/>
</dbReference>
<dbReference type="InterPro" id="IPR005717">
    <property type="entry name" value="Ribosomal_uS7_bac/org-type"/>
</dbReference>
<protein>
    <recommendedName>
        <fullName evidence="7">Small ribosomal subunit protein uS7</fullName>
    </recommendedName>
</protein>
<evidence type="ECO:0000256" key="8">
    <source>
        <dbReference type="RuleBase" id="RU003619"/>
    </source>
</evidence>
<dbReference type="EMBL" id="LT859958">
    <property type="protein sequence ID" value="SMX53584.1"/>
    <property type="molecule type" value="Genomic_DNA"/>
</dbReference>
<dbReference type="SUPFAM" id="SSF47973">
    <property type="entry name" value="Ribosomal protein S7"/>
    <property type="match status" value="1"/>
</dbReference>
<evidence type="ECO:0000256" key="4">
    <source>
        <dbReference type="ARBA" id="ARBA00022884"/>
    </source>
</evidence>
<dbReference type="GO" id="GO:0000049">
    <property type="term" value="F:tRNA binding"/>
    <property type="evidence" value="ECO:0007669"/>
    <property type="project" value="UniProtKB-UniRule"/>
</dbReference>
<dbReference type="RefSeq" id="WP_087861510.1">
    <property type="nucleotide sequence ID" value="NZ_LT859958.1"/>
</dbReference>
<comment type="similarity">
    <text evidence="1 7 8">Belongs to the universal ribosomal protein uS7 family.</text>
</comment>
<dbReference type="GO" id="GO:0006412">
    <property type="term" value="P:translation"/>
    <property type="evidence" value="ECO:0007669"/>
    <property type="project" value="UniProtKB-UniRule"/>
</dbReference>
<dbReference type="GO" id="GO:0003735">
    <property type="term" value="F:structural constituent of ribosome"/>
    <property type="evidence" value="ECO:0007669"/>
    <property type="project" value="InterPro"/>
</dbReference>
<evidence type="ECO:0000256" key="7">
    <source>
        <dbReference type="HAMAP-Rule" id="MF_00480"/>
    </source>
</evidence>
<dbReference type="PIRSF" id="PIRSF002122">
    <property type="entry name" value="RPS7p_RPS7a_RPS5e_RPS7o"/>
    <property type="match status" value="1"/>
</dbReference>
<dbReference type="GO" id="GO:0015935">
    <property type="term" value="C:small ribosomal subunit"/>
    <property type="evidence" value="ECO:0007669"/>
    <property type="project" value="InterPro"/>
</dbReference>
<dbReference type="FunFam" id="1.10.455.10:FF:000001">
    <property type="entry name" value="30S ribosomal protein S7"/>
    <property type="match status" value="1"/>
</dbReference>
<proteinExistence type="inferred from homology"/>
<dbReference type="Gene3D" id="1.10.455.10">
    <property type="entry name" value="Ribosomal protein S7 domain"/>
    <property type="match status" value="1"/>
</dbReference>
<evidence type="ECO:0000313" key="10">
    <source>
        <dbReference type="EMBL" id="SMX53584.1"/>
    </source>
</evidence>
<keyword evidence="3 7" id="KW-0699">rRNA-binding</keyword>
<dbReference type="InterPro" id="IPR036823">
    <property type="entry name" value="Ribosomal_uS7_dom_sf"/>
</dbReference>
<keyword evidence="4 7" id="KW-0694">RNA-binding</keyword>
<evidence type="ECO:0000256" key="2">
    <source>
        <dbReference type="ARBA" id="ARBA00022555"/>
    </source>
</evidence>
<dbReference type="GO" id="GO:0019843">
    <property type="term" value="F:rRNA binding"/>
    <property type="evidence" value="ECO:0007669"/>
    <property type="project" value="UniProtKB-UniRule"/>
</dbReference>
<dbReference type="Proteomes" id="UP000195514">
    <property type="component" value="Chromosome I"/>
</dbReference>
<name>A0A1Y6K1Q9_9CHLR</name>
<dbReference type="PROSITE" id="PS00052">
    <property type="entry name" value="RIBOSOMAL_S7"/>
    <property type="match status" value="1"/>
</dbReference>